<dbReference type="Gene3D" id="2.40.30.170">
    <property type="match status" value="1"/>
</dbReference>
<dbReference type="SUPFAM" id="SSF111369">
    <property type="entry name" value="HlyD-like secretion proteins"/>
    <property type="match status" value="1"/>
</dbReference>
<keyword evidence="3" id="KW-0614">Plasmid</keyword>
<feature type="domain" description="Multidrug resistance protein MdtA-like barrel-sandwich hybrid" evidence="2">
    <location>
        <begin position="61"/>
        <end position="184"/>
    </location>
</feature>
<reference evidence="3 4" key="1">
    <citation type="submission" date="2021-12" db="EMBL/GenBank/DDBJ databases">
        <title>Genome sequencing of bacteria with rrn-lacking chromosome and rrn-plasmid.</title>
        <authorList>
            <person name="Anda M."/>
            <person name="Iwasaki W."/>
        </authorList>
    </citation>
    <scope>NUCLEOTIDE SEQUENCE [LARGE SCALE GENOMIC DNA]</scope>
    <source>
        <strain evidence="3 4">DSM 100852</strain>
        <plasmid evidence="3 4">pFA2</plasmid>
    </source>
</reference>
<sequence>MRTIIMITVLAVSLFGCGKEYNTGANKRKGAPRKVRTVSAGSLSQVQPVIASGVLASKVEVTVSFKIGGVLQGLYAEEGQTVGAGKRIASLNLSEINAQVKSARQAYDKSVRDLARFCNLYKEKAATLEQKQNAKTAESVAKAQLEVAEFNQRYAKINSPVKGKVLKRFVESGQVVSAGQPIFLIGGSGSKGSQVMRVGLADREVVKLKSGDRAEMFFDAYPSKTFEAFVTEIAEKADPTTGLFEVELSLGKYRPELKSGFIGKVSLYPSKTEEVYVVPMSALVEGEVKTATVFITYDGATVHRKTLRVSEIRGDSFTVPQSELDSGAKIITAGAPYLRDRDSVVIVRHNIISPALPIL</sequence>
<proteinExistence type="inferred from homology"/>
<keyword evidence="4" id="KW-1185">Reference proteome</keyword>
<gene>
    <name evidence="3" type="ORF">FUAX_42290</name>
</gene>
<dbReference type="Proteomes" id="UP001348817">
    <property type="component" value="Plasmid pFA2"/>
</dbReference>
<organism evidence="3 4">
    <name type="scientific">Fulvitalea axinellae</name>
    <dbReference type="NCBI Taxonomy" id="1182444"/>
    <lineage>
        <taxon>Bacteria</taxon>
        <taxon>Pseudomonadati</taxon>
        <taxon>Bacteroidota</taxon>
        <taxon>Cytophagia</taxon>
        <taxon>Cytophagales</taxon>
        <taxon>Persicobacteraceae</taxon>
        <taxon>Fulvitalea</taxon>
    </lineage>
</organism>
<dbReference type="Gene3D" id="2.40.50.100">
    <property type="match status" value="1"/>
</dbReference>
<dbReference type="Pfam" id="PF25917">
    <property type="entry name" value="BSH_RND"/>
    <property type="match status" value="1"/>
</dbReference>
<name>A0AAU9D2C3_9BACT</name>
<evidence type="ECO:0000256" key="1">
    <source>
        <dbReference type="ARBA" id="ARBA00009477"/>
    </source>
</evidence>
<dbReference type="InterPro" id="IPR006143">
    <property type="entry name" value="RND_pump_MFP"/>
</dbReference>
<accession>A0AAU9D2C3</accession>
<dbReference type="RefSeq" id="WP_338395197.1">
    <property type="nucleotide sequence ID" value="NZ_AP025316.1"/>
</dbReference>
<geneLocation type="plasmid" evidence="3 4">
    <name>pFA2</name>
</geneLocation>
<dbReference type="GO" id="GO:1990281">
    <property type="term" value="C:efflux pump complex"/>
    <property type="evidence" value="ECO:0007669"/>
    <property type="project" value="TreeGrafter"/>
</dbReference>
<dbReference type="Gene3D" id="2.40.420.20">
    <property type="match status" value="1"/>
</dbReference>
<dbReference type="InterPro" id="IPR058625">
    <property type="entry name" value="MdtA-like_BSH"/>
</dbReference>
<dbReference type="EMBL" id="AP025316">
    <property type="protein sequence ID" value="BDD11797.1"/>
    <property type="molecule type" value="Genomic_DNA"/>
</dbReference>
<dbReference type="AlphaFoldDB" id="A0AAU9D2C3"/>
<dbReference type="GO" id="GO:0015562">
    <property type="term" value="F:efflux transmembrane transporter activity"/>
    <property type="evidence" value="ECO:0007669"/>
    <property type="project" value="TreeGrafter"/>
</dbReference>
<evidence type="ECO:0000313" key="3">
    <source>
        <dbReference type="EMBL" id="BDD11797.1"/>
    </source>
</evidence>
<evidence type="ECO:0000313" key="4">
    <source>
        <dbReference type="Proteomes" id="UP001348817"/>
    </source>
</evidence>
<dbReference type="Gene3D" id="1.10.287.470">
    <property type="entry name" value="Helix hairpin bin"/>
    <property type="match status" value="1"/>
</dbReference>
<dbReference type="PROSITE" id="PS51257">
    <property type="entry name" value="PROKAR_LIPOPROTEIN"/>
    <property type="match status" value="1"/>
</dbReference>
<comment type="similarity">
    <text evidence="1">Belongs to the membrane fusion protein (MFP) (TC 8.A.1) family.</text>
</comment>
<dbReference type="NCBIfam" id="TIGR01730">
    <property type="entry name" value="RND_mfp"/>
    <property type="match status" value="1"/>
</dbReference>
<protein>
    <submittedName>
        <fullName evidence="3">Multidrug resistance protein</fullName>
    </submittedName>
</protein>
<evidence type="ECO:0000259" key="2">
    <source>
        <dbReference type="Pfam" id="PF25917"/>
    </source>
</evidence>
<dbReference type="PANTHER" id="PTHR30469">
    <property type="entry name" value="MULTIDRUG RESISTANCE PROTEIN MDTA"/>
    <property type="match status" value="1"/>
</dbReference>
<dbReference type="KEGG" id="fax:FUAX_42290"/>